<dbReference type="GO" id="GO:0003677">
    <property type="term" value="F:DNA binding"/>
    <property type="evidence" value="ECO:0007669"/>
    <property type="project" value="UniProtKB-KW"/>
</dbReference>
<evidence type="ECO:0000259" key="7">
    <source>
        <dbReference type="PROSITE" id="PS51194"/>
    </source>
</evidence>
<name>A0A8H5HBS1_9AGAR</name>
<evidence type="ECO:0000256" key="2">
    <source>
        <dbReference type="ARBA" id="ARBA00023125"/>
    </source>
</evidence>
<evidence type="ECO:0000256" key="3">
    <source>
        <dbReference type="ARBA" id="ARBA00023235"/>
    </source>
</evidence>
<dbReference type="PANTHER" id="PTHR13710">
    <property type="entry name" value="DNA HELICASE RECQ FAMILY MEMBER"/>
    <property type="match status" value="1"/>
</dbReference>
<dbReference type="GO" id="GO:0005737">
    <property type="term" value="C:cytoplasm"/>
    <property type="evidence" value="ECO:0007669"/>
    <property type="project" value="TreeGrafter"/>
</dbReference>
<dbReference type="EC" id="5.6.2.4" evidence="5"/>
<organism evidence="8 9">
    <name type="scientific">Tricholomella constricta</name>
    <dbReference type="NCBI Taxonomy" id="117010"/>
    <lineage>
        <taxon>Eukaryota</taxon>
        <taxon>Fungi</taxon>
        <taxon>Dikarya</taxon>
        <taxon>Basidiomycota</taxon>
        <taxon>Agaricomycotina</taxon>
        <taxon>Agaricomycetes</taxon>
        <taxon>Agaricomycetidae</taxon>
        <taxon>Agaricales</taxon>
        <taxon>Tricholomatineae</taxon>
        <taxon>Lyophyllaceae</taxon>
        <taxon>Tricholomella</taxon>
    </lineage>
</organism>
<dbReference type="Proteomes" id="UP000565441">
    <property type="component" value="Unassembled WGS sequence"/>
</dbReference>
<comment type="catalytic activity">
    <reaction evidence="4">
        <text>Couples ATP hydrolysis with the unwinding of duplex DNA by translocating in the 3'-5' direction.</text>
        <dbReference type="EC" id="5.6.2.4"/>
    </reaction>
</comment>
<protein>
    <recommendedName>
        <fullName evidence="5">DNA 3'-5' helicase</fullName>
        <ecNumber evidence="5">5.6.2.4</ecNumber>
    </recommendedName>
</protein>
<evidence type="ECO:0000313" key="8">
    <source>
        <dbReference type="EMBL" id="KAF5380428.1"/>
    </source>
</evidence>
<dbReference type="GO" id="GO:0043138">
    <property type="term" value="F:3'-5' DNA helicase activity"/>
    <property type="evidence" value="ECO:0007669"/>
    <property type="project" value="UniProtKB-EC"/>
</dbReference>
<feature type="region of interest" description="Disordered" evidence="6">
    <location>
        <begin position="159"/>
        <end position="191"/>
    </location>
</feature>
<gene>
    <name evidence="8" type="ORF">D9615_004643</name>
</gene>
<feature type="compositionally biased region" description="Low complexity" evidence="6">
    <location>
        <begin position="394"/>
        <end position="404"/>
    </location>
</feature>
<accession>A0A8H5HBS1</accession>
<dbReference type="EMBL" id="JAACJP010000013">
    <property type="protein sequence ID" value="KAF5380428.1"/>
    <property type="molecule type" value="Genomic_DNA"/>
</dbReference>
<dbReference type="SUPFAM" id="SSF52540">
    <property type="entry name" value="P-loop containing nucleoside triphosphate hydrolases"/>
    <property type="match status" value="1"/>
</dbReference>
<feature type="compositionally biased region" description="Low complexity" evidence="6">
    <location>
        <begin position="421"/>
        <end position="431"/>
    </location>
</feature>
<dbReference type="PROSITE" id="PS51194">
    <property type="entry name" value="HELICASE_CTER"/>
    <property type="match status" value="1"/>
</dbReference>
<keyword evidence="3" id="KW-0413">Isomerase</keyword>
<dbReference type="Gene3D" id="3.40.50.300">
    <property type="entry name" value="P-loop containing nucleotide triphosphate hydrolases"/>
    <property type="match status" value="1"/>
</dbReference>
<dbReference type="PANTHER" id="PTHR13710:SF105">
    <property type="entry name" value="ATP-DEPENDENT DNA HELICASE Q1"/>
    <property type="match status" value="1"/>
</dbReference>
<evidence type="ECO:0000256" key="5">
    <source>
        <dbReference type="ARBA" id="ARBA00034808"/>
    </source>
</evidence>
<feature type="region of interest" description="Disordered" evidence="6">
    <location>
        <begin position="379"/>
        <end position="451"/>
    </location>
</feature>
<evidence type="ECO:0000256" key="6">
    <source>
        <dbReference type="SAM" id="MobiDB-lite"/>
    </source>
</evidence>
<dbReference type="SMART" id="SM00490">
    <property type="entry name" value="HELICc"/>
    <property type="match status" value="1"/>
</dbReference>
<feature type="compositionally biased region" description="Pro residues" evidence="6">
    <location>
        <begin position="410"/>
        <end position="420"/>
    </location>
</feature>
<keyword evidence="9" id="KW-1185">Reference proteome</keyword>
<dbReference type="GO" id="GO:0000724">
    <property type="term" value="P:double-strand break repair via homologous recombination"/>
    <property type="evidence" value="ECO:0007669"/>
    <property type="project" value="TreeGrafter"/>
</dbReference>
<dbReference type="GO" id="GO:0005694">
    <property type="term" value="C:chromosome"/>
    <property type="evidence" value="ECO:0007669"/>
    <property type="project" value="TreeGrafter"/>
</dbReference>
<dbReference type="InterPro" id="IPR001650">
    <property type="entry name" value="Helicase_C-like"/>
</dbReference>
<feature type="domain" description="Helicase C-terminal" evidence="7">
    <location>
        <begin position="25"/>
        <end position="174"/>
    </location>
</feature>
<dbReference type="OrthoDB" id="10261556at2759"/>
<dbReference type="AlphaFoldDB" id="A0A8H5HBS1"/>
<sequence>MSNLHAQVVRSMEHPMNSYRDIEFLVPDNLRNPENIPKTFLYCDDIKTGDDLTDYLNARVPGDLQSSGVVRPYNASMSKRYRRQVMRLFKAGVIRILVCTDAAGMGCNIPDIDMVVQWKAAKNISSWVQRAGRAARASGRDGLAVMLVENWQKAVAEGASVGQDGRGRGRGHTGRGRGRGERGHGGIKHSGYSVLHGQRRGTYSGAFDIINPIDGPVEIAADTPGEGIYIYIQETVCRRRVLTKIFGNAVSNVPSATCCDLCNPLLFNRTRPGKPATTPRQLKVKKGQPVDWVQDALYAWRRAIKKELFPKALWAPHAILDDATCKVLASIGPIESKDMLEGVLKKGWARWDDLGDRLYCYLADLAIPDAVPIALKRPGAKRKAPVEPNKVPEPSSTSDPTTSTKRAPQPGQPQPTPPQPTTLSPAPLQLPIASAAPSTYEDFWERIKSPR</sequence>
<comment type="similarity">
    <text evidence="1">Belongs to the helicase family. RecQ subfamily.</text>
</comment>
<comment type="caution">
    <text evidence="8">The sequence shown here is derived from an EMBL/GenBank/DDBJ whole genome shotgun (WGS) entry which is preliminary data.</text>
</comment>
<evidence type="ECO:0000313" key="9">
    <source>
        <dbReference type="Proteomes" id="UP000565441"/>
    </source>
</evidence>
<dbReference type="GO" id="GO:0009378">
    <property type="term" value="F:four-way junction helicase activity"/>
    <property type="evidence" value="ECO:0007669"/>
    <property type="project" value="TreeGrafter"/>
</dbReference>
<reference evidence="8 9" key="1">
    <citation type="journal article" date="2020" name="ISME J.">
        <title>Uncovering the hidden diversity of litter-decomposition mechanisms in mushroom-forming fungi.</title>
        <authorList>
            <person name="Floudas D."/>
            <person name="Bentzer J."/>
            <person name="Ahren D."/>
            <person name="Johansson T."/>
            <person name="Persson P."/>
            <person name="Tunlid A."/>
        </authorList>
    </citation>
    <scope>NUCLEOTIDE SEQUENCE [LARGE SCALE GENOMIC DNA]</scope>
    <source>
        <strain evidence="8 9">CBS 661.87</strain>
    </source>
</reference>
<evidence type="ECO:0000256" key="1">
    <source>
        <dbReference type="ARBA" id="ARBA00005446"/>
    </source>
</evidence>
<dbReference type="Pfam" id="PF00271">
    <property type="entry name" value="Helicase_C"/>
    <property type="match status" value="1"/>
</dbReference>
<evidence type="ECO:0000256" key="4">
    <source>
        <dbReference type="ARBA" id="ARBA00034617"/>
    </source>
</evidence>
<proteinExistence type="inferred from homology"/>
<keyword evidence="2" id="KW-0238">DNA-binding</keyword>
<feature type="compositionally biased region" description="Basic residues" evidence="6">
    <location>
        <begin position="168"/>
        <end position="177"/>
    </location>
</feature>
<dbReference type="InterPro" id="IPR027417">
    <property type="entry name" value="P-loop_NTPase"/>
</dbReference>